<feature type="region of interest" description="Disordered" evidence="1">
    <location>
        <begin position="159"/>
        <end position="239"/>
    </location>
</feature>
<reference evidence="3" key="1">
    <citation type="submission" date="2015-04" db="UniProtKB">
        <authorList>
            <consortium name="EnsemblPlants"/>
        </authorList>
    </citation>
    <scope>IDENTIFICATION</scope>
</reference>
<dbReference type="HOGENOM" id="CLU_1035788_0_0_1"/>
<protein>
    <submittedName>
        <fullName evidence="3">Uncharacterized protein</fullName>
    </submittedName>
</protein>
<keyword evidence="2" id="KW-1133">Transmembrane helix</keyword>
<feature type="compositionally biased region" description="Basic and acidic residues" evidence="1">
    <location>
        <begin position="168"/>
        <end position="187"/>
    </location>
</feature>
<keyword evidence="2" id="KW-0472">Membrane</keyword>
<organism evidence="3">
    <name type="scientific">Oryza meridionalis</name>
    <dbReference type="NCBI Taxonomy" id="40149"/>
    <lineage>
        <taxon>Eukaryota</taxon>
        <taxon>Viridiplantae</taxon>
        <taxon>Streptophyta</taxon>
        <taxon>Embryophyta</taxon>
        <taxon>Tracheophyta</taxon>
        <taxon>Spermatophyta</taxon>
        <taxon>Magnoliopsida</taxon>
        <taxon>Liliopsida</taxon>
        <taxon>Poales</taxon>
        <taxon>Poaceae</taxon>
        <taxon>BOP clade</taxon>
        <taxon>Oryzoideae</taxon>
        <taxon>Oryzeae</taxon>
        <taxon>Oryzinae</taxon>
        <taxon>Oryza</taxon>
    </lineage>
</organism>
<accession>A0A0E0D9U6</accession>
<feature type="compositionally biased region" description="Low complexity" evidence="1">
    <location>
        <begin position="197"/>
        <end position="228"/>
    </location>
</feature>
<dbReference type="EnsemblPlants" id="OMERI04G00020.1">
    <property type="protein sequence ID" value="OMERI04G00020.1"/>
    <property type="gene ID" value="OMERI04G00020"/>
</dbReference>
<feature type="transmembrane region" description="Helical" evidence="2">
    <location>
        <begin position="125"/>
        <end position="144"/>
    </location>
</feature>
<keyword evidence="2" id="KW-0812">Transmembrane</keyword>
<name>A0A0E0D9U6_9ORYZ</name>
<keyword evidence="4" id="KW-1185">Reference proteome</keyword>
<evidence type="ECO:0000256" key="2">
    <source>
        <dbReference type="SAM" id="Phobius"/>
    </source>
</evidence>
<evidence type="ECO:0000313" key="4">
    <source>
        <dbReference type="Proteomes" id="UP000008021"/>
    </source>
</evidence>
<dbReference type="Proteomes" id="UP000008021">
    <property type="component" value="Chromosome 4"/>
</dbReference>
<feature type="region of interest" description="Disordered" evidence="1">
    <location>
        <begin position="16"/>
        <end position="53"/>
    </location>
</feature>
<dbReference type="Gramene" id="OMERI04G00020.1">
    <property type="protein sequence ID" value="OMERI04G00020.1"/>
    <property type="gene ID" value="OMERI04G00020"/>
</dbReference>
<reference evidence="3" key="2">
    <citation type="submission" date="2018-05" db="EMBL/GenBank/DDBJ databases">
        <title>OmerRS3 (Oryza meridionalis Reference Sequence Version 3).</title>
        <authorList>
            <person name="Zhang J."/>
            <person name="Kudrna D."/>
            <person name="Lee S."/>
            <person name="Talag J."/>
            <person name="Welchert J."/>
            <person name="Wing R.A."/>
        </authorList>
    </citation>
    <scope>NUCLEOTIDE SEQUENCE [LARGE SCALE GENOMIC DNA]</scope>
    <source>
        <strain evidence="3">cv. OR44</strain>
    </source>
</reference>
<dbReference type="AlphaFoldDB" id="A0A0E0D9U6"/>
<proteinExistence type="predicted"/>
<evidence type="ECO:0000313" key="3">
    <source>
        <dbReference type="EnsemblPlants" id="OMERI04G00020.1"/>
    </source>
</evidence>
<sequence>MALQIYTSPASLLAASAGRFPSSPPPPPATTSDDNGSPPPPPASLLAASATGHDRRRRRLASGRRLSSHFDVFNQKELKMSHGTCNLGMFLVPDRGTGTMWNFVPNMDGTSSREWSQYKDPHVSLYYLFFFLFLPFFSIPTGTIPSSVAQESRRACRGGTSGELAAEGGREGGRASLQRREARREEPPSSPRPGDRTPSSLGPSSAPSSPGTASTPSSPWSSALSSLDLGGGGRHGVHAWDPRLERRFWLAKVGQREAEFSQPDGLANS</sequence>
<evidence type="ECO:0000256" key="1">
    <source>
        <dbReference type="SAM" id="MobiDB-lite"/>
    </source>
</evidence>
<dbReference type="SUPFAM" id="SSF101447">
    <property type="entry name" value="Formin homology 2 domain (FH2 domain)"/>
    <property type="match status" value="1"/>
</dbReference>